<proteinExistence type="predicted"/>
<dbReference type="EMBL" id="JACAQB010000004">
    <property type="protein sequence ID" value="NWB95763.1"/>
    <property type="molecule type" value="Genomic_DNA"/>
</dbReference>
<dbReference type="AlphaFoldDB" id="A0A7Y8C1B1"/>
<organism evidence="1 2">
    <name type="scientific">Pseudomonas gingeri</name>
    <dbReference type="NCBI Taxonomy" id="117681"/>
    <lineage>
        <taxon>Bacteria</taxon>
        <taxon>Pseudomonadati</taxon>
        <taxon>Pseudomonadota</taxon>
        <taxon>Gammaproteobacteria</taxon>
        <taxon>Pseudomonadales</taxon>
        <taxon>Pseudomonadaceae</taxon>
        <taxon>Pseudomonas</taxon>
    </lineage>
</organism>
<protein>
    <submittedName>
        <fullName evidence="1">Uncharacterized protein</fullName>
    </submittedName>
</protein>
<evidence type="ECO:0000313" key="2">
    <source>
        <dbReference type="Proteomes" id="UP000539985"/>
    </source>
</evidence>
<accession>A0A7Y8C1B1</accession>
<name>A0A7Y8C1B1_9PSED</name>
<gene>
    <name evidence="1" type="ORF">HX882_07680</name>
</gene>
<dbReference type="RefSeq" id="WP_177101035.1">
    <property type="nucleotide sequence ID" value="NZ_JACAQB010000004.1"/>
</dbReference>
<comment type="caution">
    <text evidence="1">The sequence shown here is derived from an EMBL/GenBank/DDBJ whole genome shotgun (WGS) entry which is preliminary data.</text>
</comment>
<sequence length="54" mass="5666">MKQDVSIMSYGGAATVSFGDGGAHLVTIGKEFTAVGAQGAENWMQMLQVILCMN</sequence>
<reference evidence="1 2" key="1">
    <citation type="submission" date="2020-04" db="EMBL/GenBank/DDBJ databases">
        <title>Molecular characterization of pseudomonads from Agaricus bisporus reveal novel blotch 2 pathogens in Western Europe.</title>
        <authorList>
            <person name="Taparia T."/>
            <person name="Krijger M."/>
            <person name="Haynes E."/>
            <person name="Elpinstone J.G."/>
            <person name="Noble R."/>
            <person name="Van Der Wolf J."/>
        </authorList>
    </citation>
    <scope>NUCLEOTIDE SEQUENCE [LARGE SCALE GENOMIC DNA]</scope>
    <source>
        <strain evidence="1 2">H7001</strain>
    </source>
</reference>
<evidence type="ECO:0000313" key="1">
    <source>
        <dbReference type="EMBL" id="NWB95763.1"/>
    </source>
</evidence>
<dbReference type="Proteomes" id="UP000539985">
    <property type="component" value="Unassembled WGS sequence"/>
</dbReference>